<evidence type="ECO:0000313" key="2">
    <source>
        <dbReference type="Proteomes" id="UP000051264"/>
    </source>
</evidence>
<dbReference type="CDD" id="cd00865">
    <property type="entry name" value="PEBP_bact_arch"/>
    <property type="match status" value="1"/>
</dbReference>
<dbReference type="InterPro" id="IPR008914">
    <property type="entry name" value="PEBP"/>
</dbReference>
<dbReference type="Pfam" id="PF01161">
    <property type="entry name" value="PBP"/>
    <property type="match status" value="1"/>
</dbReference>
<dbReference type="PATRIC" id="fig|1423747.3.peg.248"/>
<sequence length="170" mass="19023">MKITSTGIENGYYKPIYGGNGDLINENGMPTYSIPFTIHEAPTDTVSFAAIFYDLDAYEVTQGFPWIHWTLANLTTTDVLENTSQQATDFVQGVNTWHSPVTDHQPAELSAHYGGMTPPNRDHNYTLKVYALDTTLALTDGFYLNQLTDAIKGHILDSSILEAQYKQFKH</sequence>
<dbReference type="EMBL" id="AZEX01000068">
    <property type="protein sequence ID" value="KRL58589.1"/>
    <property type="molecule type" value="Genomic_DNA"/>
</dbReference>
<gene>
    <name evidence="1" type="ORF">FC69_GL000241</name>
</gene>
<reference evidence="1 2" key="1">
    <citation type="journal article" date="2015" name="Genome Announc.">
        <title>Expanding the biotechnology potential of lactobacilli through comparative genomics of 213 strains and associated genera.</title>
        <authorList>
            <person name="Sun Z."/>
            <person name="Harris H.M."/>
            <person name="McCann A."/>
            <person name="Guo C."/>
            <person name="Argimon S."/>
            <person name="Zhang W."/>
            <person name="Yang X."/>
            <person name="Jeffery I.B."/>
            <person name="Cooney J.C."/>
            <person name="Kagawa T.F."/>
            <person name="Liu W."/>
            <person name="Song Y."/>
            <person name="Salvetti E."/>
            <person name="Wrobel A."/>
            <person name="Rasinkangas P."/>
            <person name="Parkhill J."/>
            <person name="Rea M.C."/>
            <person name="O'Sullivan O."/>
            <person name="Ritari J."/>
            <person name="Douillard F.P."/>
            <person name="Paul Ross R."/>
            <person name="Yang R."/>
            <person name="Briner A.E."/>
            <person name="Felis G.E."/>
            <person name="de Vos W.M."/>
            <person name="Barrangou R."/>
            <person name="Klaenhammer T.R."/>
            <person name="Caufield P.W."/>
            <person name="Cui Y."/>
            <person name="Zhang H."/>
            <person name="O'Toole P.W."/>
        </authorList>
    </citation>
    <scope>NUCLEOTIDE SEQUENCE [LARGE SCALE GENOMIC DNA]</scope>
    <source>
        <strain evidence="1 2">DSM 14340</strain>
    </source>
</reference>
<organism evidence="1 2">
    <name type="scientific">Latilactobacillus fuchuensis DSM 14340 = JCM 11249</name>
    <dbReference type="NCBI Taxonomy" id="1423747"/>
    <lineage>
        <taxon>Bacteria</taxon>
        <taxon>Bacillati</taxon>
        <taxon>Bacillota</taxon>
        <taxon>Bacilli</taxon>
        <taxon>Lactobacillales</taxon>
        <taxon>Lactobacillaceae</taxon>
        <taxon>Latilactobacillus</taxon>
    </lineage>
</organism>
<dbReference type="STRING" id="1423747.FC69_GL000241"/>
<dbReference type="InterPro" id="IPR036610">
    <property type="entry name" value="PEBP-like_sf"/>
</dbReference>
<accession>A0A0R1RN29</accession>
<dbReference type="NCBIfam" id="TIGR00481">
    <property type="entry name" value="YbhB/YbcL family Raf kinase inhibitor-like protein"/>
    <property type="match status" value="1"/>
</dbReference>
<dbReference type="InterPro" id="IPR005247">
    <property type="entry name" value="YbhB_YbcL/LppC-like"/>
</dbReference>
<evidence type="ECO:0008006" key="3">
    <source>
        <dbReference type="Google" id="ProtNLM"/>
    </source>
</evidence>
<dbReference type="Proteomes" id="UP000051264">
    <property type="component" value="Unassembled WGS sequence"/>
</dbReference>
<dbReference type="eggNOG" id="COG1881">
    <property type="taxonomic scope" value="Bacteria"/>
</dbReference>
<dbReference type="Gene3D" id="3.90.280.10">
    <property type="entry name" value="PEBP-like"/>
    <property type="match status" value="1"/>
</dbReference>
<comment type="caution">
    <text evidence="1">The sequence shown here is derived from an EMBL/GenBank/DDBJ whole genome shotgun (WGS) entry which is preliminary data.</text>
</comment>
<dbReference type="RefSeq" id="WP_025083089.1">
    <property type="nucleotide sequence ID" value="NZ_AZEX01000068.1"/>
</dbReference>
<evidence type="ECO:0000313" key="1">
    <source>
        <dbReference type="EMBL" id="KRL58589.1"/>
    </source>
</evidence>
<dbReference type="OrthoDB" id="9797506at2"/>
<name>A0A0R1RN29_9LACO</name>
<dbReference type="SUPFAM" id="SSF49777">
    <property type="entry name" value="PEBP-like"/>
    <property type="match status" value="1"/>
</dbReference>
<dbReference type="AlphaFoldDB" id="A0A0R1RN29"/>
<protein>
    <recommendedName>
        <fullName evidence="3">Phosphatidylethanolamine-binding family protein</fullName>
    </recommendedName>
</protein>
<proteinExistence type="predicted"/>